<keyword evidence="2" id="KW-1185">Reference proteome</keyword>
<dbReference type="EMBL" id="CACRXK020009301">
    <property type="protein sequence ID" value="CAB4016893.1"/>
    <property type="molecule type" value="Genomic_DNA"/>
</dbReference>
<evidence type="ECO:0000313" key="2">
    <source>
        <dbReference type="Proteomes" id="UP001152795"/>
    </source>
</evidence>
<dbReference type="Proteomes" id="UP001152795">
    <property type="component" value="Unassembled WGS sequence"/>
</dbReference>
<protein>
    <submittedName>
        <fullName evidence="1">Uncharacterized protein</fullName>
    </submittedName>
</protein>
<dbReference type="AlphaFoldDB" id="A0A6S7II40"/>
<organism evidence="1 2">
    <name type="scientific">Paramuricea clavata</name>
    <name type="common">Red gorgonian</name>
    <name type="synonym">Violescent sea-whip</name>
    <dbReference type="NCBI Taxonomy" id="317549"/>
    <lineage>
        <taxon>Eukaryota</taxon>
        <taxon>Metazoa</taxon>
        <taxon>Cnidaria</taxon>
        <taxon>Anthozoa</taxon>
        <taxon>Octocorallia</taxon>
        <taxon>Malacalcyonacea</taxon>
        <taxon>Plexauridae</taxon>
        <taxon>Paramuricea</taxon>
    </lineage>
</organism>
<accession>A0A6S7II40</accession>
<reference evidence="1" key="1">
    <citation type="submission" date="2020-04" db="EMBL/GenBank/DDBJ databases">
        <authorList>
            <person name="Alioto T."/>
            <person name="Alioto T."/>
            <person name="Gomez Garrido J."/>
        </authorList>
    </citation>
    <scope>NUCLEOTIDE SEQUENCE</scope>
    <source>
        <strain evidence="1">A484AB</strain>
    </source>
</reference>
<evidence type="ECO:0000313" key="1">
    <source>
        <dbReference type="EMBL" id="CAB4016893.1"/>
    </source>
</evidence>
<feature type="non-terminal residue" evidence="1">
    <location>
        <position position="50"/>
    </location>
</feature>
<name>A0A6S7II40_PARCT</name>
<proteinExistence type="predicted"/>
<dbReference type="OrthoDB" id="5987922at2759"/>
<sequence>MSDLPEDRIDPSSPFSYCAVDFFGPFTIKEKRSLRNMSVGDISDGDLDRQ</sequence>
<gene>
    <name evidence="1" type="ORF">PACLA_8A078761</name>
</gene>
<comment type="caution">
    <text evidence="1">The sequence shown here is derived from an EMBL/GenBank/DDBJ whole genome shotgun (WGS) entry which is preliminary data.</text>
</comment>